<dbReference type="SMART" id="SM00484">
    <property type="entry name" value="XPGI"/>
    <property type="match status" value="1"/>
</dbReference>
<feature type="compositionally biased region" description="Basic and acidic residues" evidence="6">
    <location>
        <begin position="143"/>
        <end position="161"/>
    </location>
</feature>
<feature type="region of interest" description="Disordered" evidence="6">
    <location>
        <begin position="134"/>
        <end position="170"/>
    </location>
</feature>
<feature type="compositionally biased region" description="Basic residues" evidence="6">
    <location>
        <begin position="588"/>
        <end position="605"/>
    </location>
</feature>
<dbReference type="InterPro" id="IPR006084">
    <property type="entry name" value="XPG/Rad2"/>
</dbReference>
<name>A0AAV8A6G7_9EUKA</name>
<dbReference type="AlphaFoldDB" id="A0AAV8A6G7"/>
<dbReference type="Gene3D" id="1.10.150.20">
    <property type="entry name" value="5' to 3' exonuclease, C-terminal subdomain"/>
    <property type="match status" value="1"/>
</dbReference>
<dbReference type="Gene3D" id="3.40.50.1010">
    <property type="entry name" value="5'-nuclease"/>
    <property type="match status" value="1"/>
</dbReference>
<dbReference type="Proteomes" id="UP001146793">
    <property type="component" value="Unassembled WGS sequence"/>
</dbReference>
<feature type="domain" description="XPG-I" evidence="7">
    <location>
        <begin position="274"/>
        <end position="347"/>
    </location>
</feature>
<dbReference type="SUPFAM" id="SSF47807">
    <property type="entry name" value="5' to 3' exonuclease, C-terminal subdomain"/>
    <property type="match status" value="1"/>
</dbReference>
<comment type="caution">
    <text evidence="9">The sequence shown here is derived from an EMBL/GenBank/DDBJ whole genome shotgun (WGS) entry which is preliminary data.</text>
</comment>
<evidence type="ECO:0000259" key="8">
    <source>
        <dbReference type="SMART" id="SM00485"/>
    </source>
</evidence>
<protein>
    <submittedName>
        <fullName evidence="9">Flap endonuclease</fullName>
    </submittedName>
</protein>
<dbReference type="Pfam" id="PF00752">
    <property type="entry name" value="XPG_N"/>
    <property type="match status" value="1"/>
</dbReference>
<reference evidence="9" key="1">
    <citation type="submission" date="2022-08" db="EMBL/GenBank/DDBJ databases">
        <title>Novel sulphate-reducing endosymbionts in the free-living metamonad Anaeramoeba.</title>
        <authorList>
            <person name="Jerlstrom-Hultqvist J."/>
            <person name="Cepicka I."/>
            <person name="Gallot-Lavallee L."/>
            <person name="Salas-Leiva D."/>
            <person name="Curtis B.A."/>
            <person name="Zahonova K."/>
            <person name="Pipaliya S."/>
            <person name="Dacks J."/>
            <person name="Roger A.J."/>
        </authorList>
    </citation>
    <scope>NUCLEOTIDE SEQUENCE</scope>
    <source>
        <strain evidence="9">Busselton2</strain>
    </source>
</reference>
<evidence type="ECO:0000256" key="5">
    <source>
        <dbReference type="ARBA" id="ARBA00022842"/>
    </source>
</evidence>
<sequence>MVIKGLLSQIRNNSSRSIKRSPLSLYHNTWIAIPALPSIYRFLVSIRNPKTGTPLKNKKGEITSHLVGMYQRTIKLLELKIQPVWVFGSESLEDLGKNEKRRKVNEKEKEEEEKEKVIDKNECEDEKNNKNKLEINEEEDEKEKEKKTKKEKGNEEEKIEKEDENDHENQDLKIIIEQKLMIETKKDVQMNEEEKEGLNFSLQKVTKEIKETKDVKTTPKKYARSSLNDLGTIKPLYEFRESDFDSDPLPEKSTNSIDTHVTEEQLGECKKLLKLLGVPVFETTHKSIIGCAILCKKGIVHAVGSYDLDPFLYSAPRIITNLFYSTGKKSSKVTTITLKTILEDLEMSQKRFVEFCILCGIGDQSIRGLGSKRAMKLLEEHGKLKRVMKKITKKASQFSIPPDFNWKSRKKEYFTTTIPTETKSQIKFQKPNQEAIQQFLCEEKNFSPIRVNKGINRILNAYSAPVQPRIDSFFSMMKKRLKKKSNGGGNQIKTKKRVIIINNNVKRGKGGNKKEKKIRKGKKKEKEKEKKKEKRKGKRKKKKKQKKRKTKKKEQQDKGTGKAKKKTKEKGNKNGTEKIKKNNDQKKNGKSKKQNQNKKMKKLIKIKNYNKNDNDNYKDTKNGKKCELILKTRKRKYNDIILKSATE</sequence>
<evidence type="ECO:0000259" key="7">
    <source>
        <dbReference type="SMART" id="SM00484"/>
    </source>
</evidence>
<evidence type="ECO:0000256" key="1">
    <source>
        <dbReference type="ARBA" id="ARBA00022722"/>
    </source>
</evidence>
<evidence type="ECO:0000256" key="4">
    <source>
        <dbReference type="ARBA" id="ARBA00022801"/>
    </source>
</evidence>
<feature type="compositionally biased region" description="Basic residues" evidence="6">
    <location>
        <begin position="506"/>
        <end position="523"/>
    </location>
</feature>
<keyword evidence="5" id="KW-0460">Magnesium</keyword>
<keyword evidence="3 9" id="KW-0255">Endonuclease</keyword>
<feature type="compositionally biased region" description="Basic and acidic residues" evidence="6">
    <location>
        <begin position="569"/>
        <end position="587"/>
    </location>
</feature>
<proteinExistence type="predicted"/>
<keyword evidence="4" id="KW-0378">Hydrolase</keyword>
<dbReference type="PANTHER" id="PTHR11081">
    <property type="entry name" value="FLAP ENDONUCLEASE FAMILY MEMBER"/>
    <property type="match status" value="1"/>
</dbReference>
<dbReference type="SUPFAM" id="SSF88723">
    <property type="entry name" value="PIN domain-like"/>
    <property type="match status" value="1"/>
</dbReference>
<organism evidence="9 10">
    <name type="scientific">Anaeramoeba flamelloides</name>
    <dbReference type="NCBI Taxonomy" id="1746091"/>
    <lineage>
        <taxon>Eukaryota</taxon>
        <taxon>Metamonada</taxon>
        <taxon>Anaeramoebidae</taxon>
        <taxon>Anaeramoeba</taxon>
    </lineage>
</organism>
<evidence type="ECO:0000256" key="6">
    <source>
        <dbReference type="SAM" id="MobiDB-lite"/>
    </source>
</evidence>
<evidence type="ECO:0000313" key="9">
    <source>
        <dbReference type="EMBL" id="KAJ3449383.1"/>
    </source>
</evidence>
<accession>A0AAV8A6G7</accession>
<feature type="domain" description="XPG N-terminal" evidence="8">
    <location>
        <begin position="1"/>
        <end position="105"/>
    </location>
</feature>
<dbReference type="GO" id="GO:0017108">
    <property type="term" value="F:5'-flap endonuclease activity"/>
    <property type="evidence" value="ECO:0007669"/>
    <property type="project" value="TreeGrafter"/>
</dbReference>
<dbReference type="InterPro" id="IPR029060">
    <property type="entry name" value="PIN-like_dom_sf"/>
</dbReference>
<dbReference type="Pfam" id="PF00867">
    <property type="entry name" value="XPG_I"/>
    <property type="match status" value="1"/>
</dbReference>
<feature type="compositionally biased region" description="Basic residues" evidence="6">
    <location>
        <begin position="531"/>
        <end position="552"/>
    </location>
</feature>
<dbReference type="InterPro" id="IPR006085">
    <property type="entry name" value="XPG_DNA_repair_N"/>
</dbReference>
<evidence type="ECO:0000313" key="10">
    <source>
        <dbReference type="Proteomes" id="UP001146793"/>
    </source>
</evidence>
<dbReference type="EMBL" id="JANTQA010000012">
    <property type="protein sequence ID" value="KAJ3449383.1"/>
    <property type="molecule type" value="Genomic_DNA"/>
</dbReference>
<dbReference type="InterPro" id="IPR036279">
    <property type="entry name" value="5-3_exonuclease_C_sf"/>
</dbReference>
<dbReference type="PANTHER" id="PTHR11081:SF9">
    <property type="entry name" value="FLAP ENDONUCLEASE 1"/>
    <property type="match status" value="1"/>
</dbReference>
<dbReference type="InterPro" id="IPR006086">
    <property type="entry name" value="XPG-I_dom"/>
</dbReference>
<keyword evidence="1" id="KW-0540">Nuclease</keyword>
<gene>
    <name evidence="9" type="ORF">M0812_05530</name>
</gene>
<evidence type="ECO:0000256" key="2">
    <source>
        <dbReference type="ARBA" id="ARBA00022723"/>
    </source>
</evidence>
<dbReference type="SMART" id="SM00485">
    <property type="entry name" value="XPGN"/>
    <property type="match status" value="1"/>
</dbReference>
<feature type="compositionally biased region" description="Basic and acidic residues" evidence="6">
    <location>
        <begin position="610"/>
        <end position="621"/>
    </location>
</feature>
<dbReference type="GO" id="GO:0046872">
    <property type="term" value="F:metal ion binding"/>
    <property type="evidence" value="ECO:0007669"/>
    <property type="project" value="UniProtKB-KW"/>
</dbReference>
<dbReference type="CDD" id="cd09897">
    <property type="entry name" value="H3TH_FEN1-XPG-like"/>
    <property type="match status" value="1"/>
</dbReference>
<keyword evidence="2" id="KW-0479">Metal-binding</keyword>
<feature type="region of interest" description="Disordered" evidence="6">
    <location>
        <begin position="98"/>
        <end position="118"/>
    </location>
</feature>
<evidence type="ECO:0000256" key="3">
    <source>
        <dbReference type="ARBA" id="ARBA00022759"/>
    </source>
</evidence>
<feature type="region of interest" description="Disordered" evidence="6">
    <location>
        <begin position="481"/>
        <end position="621"/>
    </location>
</feature>